<dbReference type="Proteomes" id="UP000501939">
    <property type="component" value="Chromosome"/>
</dbReference>
<keyword evidence="2" id="KW-1133">Transmembrane helix</keyword>
<sequence>MNRNIGFTLVELMVTIVMVAILAAIAIPNYMNYMERKDLSTAKQEALRIAAELERFKGKNFSYKNFDPSYLYPSYVVQTGQMLIPVGSTAENAKFVLSLFDFDTKQPLKQGGDNTDYATANPNVTGLSWGMTVLRTTEKDLPKQPKNYDLGLTSQDIRCMSKVSGVIADVISGQAQCGDNDLSEVW</sequence>
<dbReference type="GO" id="GO:0015628">
    <property type="term" value="P:protein secretion by the type II secretion system"/>
    <property type="evidence" value="ECO:0007669"/>
    <property type="project" value="InterPro"/>
</dbReference>
<evidence type="ECO:0000313" key="3">
    <source>
        <dbReference type="EMBL" id="QIO09962.1"/>
    </source>
</evidence>
<dbReference type="InterPro" id="IPR000983">
    <property type="entry name" value="Bac_GSPG_pilin"/>
</dbReference>
<protein>
    <submittedName>
        <fullName evidence="3">Prepilin-type N-terminal cleavage/methylation domain-containing protein</fullName>
    </submittedName>
</protein>
<dbReference type="InterPro" id="IPR012902">
    <property type="entry name" value="N_methyl_site"/>
</dbReference>
<evidence type="ECO:0000256" key="2">
    <source>
        <dbReference type="SAM" id="Phobius"/>
    </source>
</evidence>
<dbReference type="Gene3D" id="3.30.700.10">
    <property type="entry name" value="Glycoprotein, Type 4 Pilin"/>
    <property type="match status" value="1"/>
</dbReference>
<dbReference type="NCBIfam" id="TIGR02532">
    <property type="entry name" value="IV_pilin_GFxxxE"/>
    <property type="match status" value="1"/>
</dbReference>
<dbReference type="GO" id="GO:0015627">
    <property type="term" value="C:type II protein secretion system complex"/>
    <property type="evidence" value="ECO:0007669"/>
    <property type="project" value="InterPro"/>
</dbReference>
<dbReference type="KEGG" id="alj:G8D99_13685"/>
<accession>A0A6G8S769</accession>
<dbReference type="SUPFAM" id="SSF54523">
    <property type="entry name" value="Pili subunits"/>
    <property type="match status" value="1"/>
</dbReference>
<dbReference type="Pfam" id="PF07963">
    <property type="entry name" value="N_methyl"/>
    <property type="match status" value="1"/>
</dbReference>
<dbReference type="RefSeq" id="WP_166326834.1">
    <property type="nucleotide sequence ID" value="NZ_CP049916.1"/>
</dbReference>
<dbReference type="AlphaFoldDB" id="A0A6G8S769"/>
<keyword evidence="2" id="KW-0472">Membrane</keyword>
<proteinExistence type="predicted"/>
<name>A0A6G8S769_9GAMM</name>
<dbReference type="InterPro" id="IPR045584">
    <property type="entry name" value="Pilin-like"/>
</dbReference>
<keyword evidence="2" id="KW-0812">Transmembrane</keyword>
<evidence type="ECO:0000256" key="1">
    <source>
        <dbReference type="ARBA" id="ARBA00022481"/>
    </source>
</evidence>
<feature type="transmembrane region" description="Helical" evidence="2">
    <location>
        <begin position="6"/>
        <end position="27"/>
    </location>
</feature>
<evidence type="ECO:0000313" key="4">
    <source>
        <dbReference type="Proteomes" id="UP000501939"/>
    </source>
</evidence>
<dbReference type="EMBL" id="CP049916">
    <property type="protein sequence ID" value="QIO09962.1"/>
    <property type="molecule type" value="Genomic_DNA"/>
</dbReference>
<gene>
    <name evidence="3" type="ORF">G8D99_13685</name>
</gene>
<keyword evidence="1" id="KW-0488">Methylation</keyword>
<dbReference type="PRINTS" id="PR00813">
    <property type="entry name" value="BCTERIALGSPG"/>
</dbReference>
<organism evidence="3 4">
    <name type="scientific">Acinetobacter lanii</name>
    <dbReference type="NCBI Taxonomy" id="2715163"/>
    <lineage>
        <taxon>Bacteria</taxon>
        <taxon>Pseudomonadati</taxon>
        <taxon>Pseudomonadota</taxon>
        <taxon>Gammaproteobacteria</taxon>
        <taxon>Moraxellales</taxon>
        <taxon>Moraxellaceae</taxon>
        <taxon>Acinetobacter</taxon>
    </lineage>
</organism>
<keyword evidence="4" id="KW-1185">Reference proteome</keyword>
<reference evidence="3 4" key="1">
    <citation type="submission" date="2020-03" db="EMBL/GenBank/DDBJ databases">
        <authorList>
            <person name="Zhu W."/>
        </authorList>
    </citation>
    <scope>NUCLEOTIDE SEQUENCE [LARGE SCALE GENOMIC DNA]</scope>
    <source>
        <strain evidence="3 4">185</strain>
    </source>
</reference>